<keyword evidence="2" id="KW-1185">Reference proteome</keyword>
<dbReference type="SUPFAM" id="SSF50129">
    <property type="entry name" value="GroES-like"/>
    <property type="match status" value="1"/>
</dbReference>
<evidence type="ECO:0000313" key="2">
    <source>
        <dbReference type="Proteomes" id="UP001497522"/>
    </source>
</evidence>
<reference evidence="1" key="1">
    <citation type="submission" date="2024-03" db="EMBL/GenBank/DDBJ databases">
        <authorList>
            <consortium name="ELIXIR-Norway"/>
            <consortium name="Elixir Norway"/>
        </authorList>
    </citation>
    <scope>NUCLEOTIDE SEQUENCE</scope>
</reference>
<organism evidence="1 2">
    <name type="scientific">Sphagnum jensenii</name>
    <dbReference type="NCBI Taxonomy" id="128206"/>
    <lineage>
        <taxon>Eukaryota</taxon>
        <taxon>Viridiplantae</taxon>
        <taxon>Streptophyta</taxon>
        <taxon>Embryophyta</taxon>
        <taxon>Bryophyta</taxon>
        <taxon>Sphagnophytina</taxon>
        <taxon>Sphagnopsida</taxon>
        <taxon>Sphagnales</taxon>
        <taxon>Sphagnaceae</taxon>
        <taxon>Sphagnum</taxon>
    </lineage>
</organism>
<evidence type="ECO:0000313" key="1">
    <source>
        <dbReference type="EMBL" id="CAK9868553.1"/>
    </source>
</evidence>
<proteinExistence type="predicted"/>
<protein>
    <submittedName>
        <fullName evidence="1">Uncharacterized protein</fullName>
    </submittedName>
</protein>
<name>A0ABP1B1E1_9BRYO</name>
<gene>
    <name evidence="1" type="ORF">CSSPJE1EN2_LOCUS11512</name>
</gene>
<dbReference type="EMBL" id="OZ023719">
    <property type="protein sequence ID" value="CAK9868553.1"/>
    <property type="molecule type" value="Genomic_DNA"/>
</dbReference>
<dbReference type="Gene3D" id="3.90.180.10">
    <property type="entry name" value="Medium-chain alcohol dehydrogenases, catalytic domain"/>
    <property type="match status" value="1"/>
</dbReference>
<dbReference type="SUPFAM" id="SSF51735">
    <property type="entry name" value="NAD(P)-binding Rossmann-fold domains"/>
    <property type="match status" value="1"/>
</dbReference>
<dbReference type="PANTHER" id="PTHR43205">
    <property type="entry name" value="PROSTAGLANDIN REDUCTASE"/>
    <property type="match status" value="1"/>
</dbReference>
<dbReference type="PANTHER" id="PTHR43205:SF7">
    <property type="entry name" value="PROSTAGLANDIN REDUCTASE 1"/>
    <property type="match status" value="1"/>
</dbReference>
<accession>A0ABP1B1E1</accession>
<dbReference type="InterPro" id="IPR036291">
    <property type="entry name" value="NAD(P)-bd_dom_sf"/>
</dbReference>
<dbReference type="InterPro" id="IPR045010">
    <property type="entry name" value="MDR_fam"/>
</dbReference>
<sequence length="189" mass="20529">MASAGKKVVRCKTVILASYPKGCVKEENMKVVEKEPLHGGVVVNVIESANPKFQEGDYVTGILDFCEYLVAPQGKGYSWEFVPASQELEIVEVSQVRPSYYLGVCGMPGLTAYVVLKEIGQPKPGEEVFVTAAAGAVGQVVGQLAKIYGCRVVGSAGSDLKVDLLKTYFRIDDAFNYKKETHLEQTLSK</sequence>
<dbReference type="Gene3D" id="3.40.50.720">
    <property type="entry name" value="NAD(P)-binding Rossmann-like Domain"/>
    <property type="match status" value="1"/>
</dbReference>
<dbReference type="InterPro" id="IPR011032">
    <property type="entry name" value="GroES-like_sf"/>
</dbReference>
<dbReference type="Proteomes" id="UP001497522">
    <property type="component" value="Chromosome 18"/>
</dbReference>